<sequence>SDSARLTLRDQSDERCGDMTDTILTESQASPAVEDIGWRYLLYYFSTAIQVDSLRDAGSVIQLAVDAAGPDANDHLRVNAGADRVELVLETRGRFGVTTRDVDLAHAITHALRATSHQTVPHPAHHSVQALAIAIDAMDIPRVRPFWQAVLGYDAVDAASDLVDPCGVGPSVWFQQMDQPRRERNRIHFDLAVPHDDADARIEAALAAGGLLVSDDRAPAFWILTDPEGNEVCVCTWQNRD</sequence>
<dbReference type="Proteomes" id="UP000318297">
    <property type="component" value="Unassembled WGS sequence"/>
</dbReference>
<proteinExistence type="predicted"/>
<dbReference type="InterPro" id="IPR041581">
    <property type="entry name" value="Glyoxalase_6"/>
</dbReference>
<reference evidence="2 3" key="1">
    <citation type="submission" date="2019-06" db="EMBL/GenBank/DDBJ databases">
        <title>Sequencing the genomes of 1000 actinobacteria strains.</title>
        <authorList>
            <person name="Klenk H.-P."/>
        </authorList>
    </citation>
    <scope>NUCLEOTIDE SEQUENCE [LARGE SCALE GENOMIC DNA]</scope>
    <source>
        <strain evidence="2 3">DSM 19560</strain>
    </source>
</reference>
<gene>
    <name evidence="2" type="ORF">BKA23_2885</name>
</gene>
<dbReference type="Gene3D" id="3.10.180.10">
    <property type="entry name" value="2,3-Dihydroxybiphenyl 1,2-Dioxygenase, domain 1"/>
    <property type="match status" value="1"/>
</dbReference>
<dbReference type="PANTHER" id="PTHR35908">
    <property type="entry name" value="HYPOTHETICAL FUSION PROTEIN"/>
    <property type="match status" value="1"/>
</dbReference>
<name>A0A561E4G8_9MICO</name>
<evidence type="ECO:0000313" key="2">
    <source>
        <dbReference type="EMBL" id="TWE10516.1"/>
    </source>
</evidence>
<protein>
    <submittedName>
        <fullName evidence="2">4a-hydroxytetrahydrobiopterin dehydratase</fullName>
    </submittedName>
</protein>
<accession>A0A561E4G8</accession>
<dbReference type="CDD" id="cd06587">
    <property type="entry name" value="VOC"/>
    <property type="match status" value="1"/>
</dbReference>
<evidence type="ECO:0000313" key="3">
    <source>
        <dbReference type="Proteomes" id="UP000318297"/>
    </source>
</evidence>
<evidence type="ECO:0000259" key="1">
    <source>
        <dbReference type="Pfam" id="PF18029"/>
    </source>
</evidence>
<dbReference type="SUPFAM" id="SSF54593">
    <property type="entry name" value="Glyoxalase/Bleomycin resistance protein/Dihydroxybiphenyl dioxygenase"/>
    <property type="match status" value="1"/>
</dbReference>
<dbReference type="EMBL" id="VIVQ01000002">
    <property type="protein sequence ID" value="TWE10516.1"/>
    <property type="molecule type" value="Genomic_DNA"/>
</dbReference>
<dbReference type="InterPro" id="IPR029068">
    <property type="entry name" value="Glyas_Bleomycin-R_OHBP_Dase"/>
</dbReference>
<dbReference type="PANTHER" id="PTHR35908:SF1">
    <property type="entry name" value="CONSERVED PROTEIN"/>
    <property type="match status" value="1"/>
</dbReference>
<feature type="domain" description="Glyoxalase-like" evidence="1">
    <location>
        <begin position="133"/>
        <end position="235"/>
    </location>
</feature>
<dbReference type="RefSeq" id="WP_342783618.1">
    <property type="nucleotide sequence ID" value="NZ_VIVQ01000002.1"/>
</dbReference>
<dbReference type="Pfam" id="PF18029">
    <property type="entry name" value="Glyoxalase_6"/>
    <property type="match status" value="1"/>
</dbReference>
<comment type="caution">
    <text evidence="2">The sequence shown here is derived from an EMBL/GenBank/DDBJ whole genome shotgun (WGS) entry which is preliminary data.</text>
</comment>
<feature type="non-terminal residue" evidence="2">
    <location>
        <position position="1"/>
    </location>
</feature>
<organism evidence="2 3">
    <name type="scientific">Rudaeicoccus suwonensis</name>
    <dbReference type="NCBI Taxonomy" id="657409"/>
    <lineage>
        <taxon>Bacteria</taxon>
        <taxon>Bacillati</taxon>
        <taxon>Actinomycetota</taxon>
        <taxon>Actinomycetes</taxon>
        <taxon>Micrococcales</taxon>
        <taxon>Dermacoccaceae</taxon>
        <taxon>Rudaeicoccus</taxon>
    </lineage>
</organism>
<dbReference type="AlphaFoldDB" id="A0A561E4G8"/>
<keyword evidence="3" id="KW-1185">Reference proteome</keyword>